<proteinExistence type="inferred from homology"/>
<dbReference type="GO" id="GO:0005524">
    <property type="term" value="F:ATP binding"/>
    <property type="evidence" value="ECO:0007669"/>
    <property type="project" value="UniProtKB-UniRule"/>
</dbReference>
<dbReference type="GO" id="GO:0050515">
    <property type="term" value="F:4-(cytidine 5'-diphospho)-2-C-methyl-D-erythritol kinase activity"/>
    <property type="evidence" value="ECO:0007669"/>
    <property type="project" value="UniProtKB-UniRule"/>
</dbReference>
<dbReference type="InterPro" id="IPR013750">
    <property type="entry name" value="GHMP_kinase_C_dom"/>
</dbReference>
<feature type="binding site" evidence="9">
    <location>
        <begin position="93"/>
        <end position="103"/>
    </location>
    <ligand>
        <name>ATP</name>
        <dbReference type="ChEBI" id="CHEBI:30616"/>
    </ligand>
</feature>
<evidence type="ECO:0000256" key="3">
    <source>
        <dbReference type="ARBA" id="ARBA00017473"/>
    </source>
</evidence>
<dbReference type="PANTHER" id="PTHR43527:SF2">
    <property type="entry name" value="4-DIPHOSPHOCYTIDYL-2-C-METHYL-D-ERYTHRITOL KINASE, CHLOROPLASTIC"/>
    <property type="match status" value="1"/>
</dbReference>
<dbReference type="PIRSF" id="PIRSF010376">
    <property type="entry name" value="IspE"/>
    <property type="match status" value="1"/>
</dbReference>
<dbReference type="HAMAP" id="MF_00061">
    <property type="entry name" value="IspE"/>
    <property type="match status" value="1"/>
</dbReference>
<dbReference type="InterPro" id="IPR014721">
    <property type="entry name" value="Ribsml_uS5_D2-typ_fold_subgr"/>
</dbReference>
<evidence type="ECO:0000256" key="2">
    <source>
        <dbReference type="ARBA" id="ARBA00012052"/>
    </source>
</evidence>
<dbReference type="GO" id="GO:0016114">
    <property type="term" value="P:terpenoid biosynthetic process"/>
    <property type="evidence" value="ECO:0007669"/>
    <property type="project" value="UniProtKB-UniRule"/>
</dbReference>
<comment type="catalytic activity">
    <reaction evidence="9">
        <text>4-CDP-2-C-methyl-D-erythritol + ATP = 4-CDP-2-C-methyl-D-erythritol 2-phosphate + ADP + H(+)</text>
        <dbReference type="Rhea" id="RHEA:18437"/>
        <dbReference type="ChEBI" id="CHEBI:15378"/>
        <dbReference type="ChEBI" id="CHEBI:30616"/>
        <dbReference type="ChEBI" id="CHEBI:57823"/>
        <dbReference type="ChEBI" id="CHEBI:57919"/>
        <dbReference type="ChEBI" id="CHEBI:456216"/>
        <dbReference type="EC" id="2.7.1.148"/>
    </reaction>
</comment>
<dbReference type="AlphaFoldDB" id="A0A9D9DTT3"/>
<evidence type="ECO:0000256" key="4">
    <source>
        <dbReference type="ARBA" id="ARBA00022679"/>
    </source>
</evidence>
<feature type="active site" evidence="9">
    <location>
        <position position="8"/>
    </location>
</feature>
<dbReference type="EC" id="2.7.1.148" evidence="2 9"/>
<dbReference type="InterPro" id="IPR020568">
    <property type="entry name" value="Ribosomal_Su5_D2-typ_SF"/>
</dbReference>
<comment type="pathway">
    <text evidence="9">Isoprenoid biosynthesis; isopentenyl diphosphate biosynthesis via DXP pathway; isopentenyl diphosphate from 1-deoxy-D-xylulose 5-phosphate: step 3/6.</text>
</comment>
<name>A0A9D9DTT3_9BACT</name>
<evidence type="ECO:0000256" key="7">
    <source>
        <dbReference type="ARBA" id="ARBA00022840"/>
    </source>
</evidence>
<keyword evidence="5 9" id="KW-0547">Nucleotide-binding</keyword>
<dbReference type="SUPFAM" id="SSF55060">
    <property type="entry name" value="GHMP Kinase, C-terminal domain"/>
    <property type="match status" value="1"/>
</dbReference>
<evidence type="ECO:0000256" key="5">
    <source>
        <dbReference type="ARBA" id="ARBA00022741"/>
    </source>
</evidence>
<keyword evidence="4 9" id="KW-0808">Transferase</keyword>
<evidence type="ECO:0000259" key="10">
    <source>
        <dbReference type="Pfam" id="PF00288"/>
    </source>
</evidence>
<reference evidence="12" key="1">
    <citation type="submission" date="2020-10" db="EMBL/GenBank/DDBJ databases">
        <authorList>
            <person name="Gilroy R."/>
        </authorList>
    </citation>
    <scope>NUCLEOTIDE SEQUENCE</scope>
    <source>
        <strain evidence="12">2889</strain>
    </source>
</reference>
<dbReference type="Pfam" id="PF00288">
    <property type="entry name" value="GHMP_kinases_N"/>
    <property type="match status" value="1"/>
</dbReference>
<evidence type="ECO:0000259" key="11">
    <source>
        <dbReference type="Pfam" id="PF08544"/>
    </source>
</evidence>
<evidence type="ECO:0000256" key="6">
    <source>
        <dbReference type="ARBA" id="ARBA00022777"/>
    </source>
</evidence>
<evidence type="ECO:0000313" key="13">
    <source>
        <dbReference type="Proteomes" id="UP000823612"/>
    </source>
</evidence>
<feature type="active site" evidence="9">
    <location>
        <position position="135"/>
    </location>
</feature>
<evidence type="ECO:0000256" key="9">
    <source>
        <dbReference type="HAMAP-Rule" id="MF_00061"/>
    </source>
</evidence>
<reference evidence="12" key="2">
    <citation type="journal article" date="2021" name="PeerJ">
        <title>Extensive microbial diversity within the chicken gut microbiome revealed by metagenomics and culture.</title>
        <authorList>
            <person name="Gilroy R."/>
            <person name="Ravi A."/>
            <person name="Getino M."/>
            <person name="Pursley I."/>
            <person name="Horton D.L."/>
            <person name="Alikhan N.F."/>
            <person name="Baker D."/>
            <person name="Gharbi K."/>
            <person name="Hall N."/>
            <person name="Watson M."/>
            <person name="Adriaenssens E.M."/>
            <person name="Foster-Nyarko E."/>
            <person name="Jarju S."/>
            <person name="Secka A."/>
            <person name="Antonio M."/>
            <person name="Oren A."/>
            <person name="Chaudhuri R.R."/>
            <person name="La Ragione R."/>
            <person name="Hildebrand F."/>
            <person name="Pallen M.J."/>
        </authorList>
    </citation>
    <scope>NUCLEOTIDE SEQUENCE</scope>
    <source>
        <strain evidence="12">2889</strain>
    </source>
</reference>
<feature type="domain" description="GHMP kinase N-terminal" evidence="10">
    <location>
        <begin position="64"/>
        <end position="142"/>
    </location>
</feature>
<dbReference type="InterPro" id="IPR004424">
    <property type="entry name" value="IspE"/>
</dbReference>
<dbReference type="SUPFAM" id="SSF54211">
    <property type="entry name" value="Ribosomal protein S5 domain 2-like"/>
    <property type="match status" value="1"/>
</dbReference>
<evidence type="ECO:0000313" key="12">
    <source>
        <dbReference type="EMBL" id="MBO8432840.1"/>
    </source>
</evidence>
<comment type="similarity">
    <text evidence="1 9">Belongs to the GHMP kinase family. IspE subfamily.</text>
</comment>
<comment type="caution">
    <text evidence="12">The sequence shown here is derived from an EMBL/GenBank/DDBJ whole genome shotgun (WGS) entry which is preliminary data.</text>
</comment>
<dbReference type="InterPro" id="IPR036554">
    <property type="entry name" value="GHMP_kinase_C_sf"/>
</dbReference>
<protein>
    <recommendedName>
        <fullName evidence="3 9">4-diphosphocytidyl-2-C-methyl-D-erythritol kinase</fullName>
        <shortName evidence="9">CMK</shortName>
        <ecNumber evidence="2 9">2.7.1.148</ecNumber>
    </recommendedName>
    <alternativeName>
        <fullName evidence="8 9">4-(cytidine-5'-diphospho)-2-C-methyl-D-erythritol kinase</fullName>
    </alternativeName>
</protein>
<dbReference type="EMBL" id="JADIMZ010000091">
    <property type="protein sequence ID" value="MBO8432840.1"/>
    <property type="molecule type" value="Genomic_DNA"/>
</dbReference>
<dbReference type="Proteomes" id="UP000823612">
    <property type="component" value="Unassembled WGS sequence"/>
</dbReference>
<dbReference type="InterPro" id="IPR006204">
    <property type="entry name" value="GHMP_kinase_N_dom"/>
</dbReference>
<feature type="domain" description="GHMP kinase C-terminal" evidence="11">
    <location>
        <begin position="195"/>
        <end position="263"/>
    </location>
</feature>
<keyword evidence="9" id="KW-0414">Isoprene biosynthesis</keyword>
<gene>
    <name evidence="9 12" type="primary">ispE</name>
    <name evidence="12" type="ORF">IAB08_06060</name>
</gene>
<dbReference type="Gene3D" id="3.30.70.890">
    <property type="entry name" value="GHMP kinase, C-terminal domain"/>
    <property type="match status" value="1"/>
</dbReference>
<dbReference type="NCBIfam" id="TIGR00154">
    <property type="entry name" value="ispE"/>
    <property type="match status" value="1"/>
</dbReference>
<dbReference type="Gene3D" id="3.30.230.10">
    <property type="match status" value="1"/>
</dbReference>
<evidence type="ECO:0000256" key="8">
    <source>
        <dbReference type="ARBA" id="ARBA00032554"/>
    </source>
</evidence>
<keyword evidence="6 9" id="KW-0418">Kinase</keyword>
<evidence type="ECO:0000256" key="1">
    <source>
        <dbReference type="ARBA" id="ARBA00009684"/>
    </source>
</evidence>
<accession>A0A9D9DTT3</accession>
<keyword evidence="7 9" id="KW-0067">ATP-binding</keyword>
<dbReference type="PANTHER" id="PTHR43527">
    <property type="entry name" value="4-DIPHOSPHOCYTIDYL-2-C-METHYL-D-ERYTHRITOL KINASE, CHLOROPLASTIC"/>
    <property type="match status" value="1"/>
</dbReference>
<dbReference type="Pfam" id="PF08544">
    <property type="entry name" value="GHMP_kinases_C"/>
    <property type="match status" value="1"/>
</dbReference>
<dbReference type="GO" id="GO:0019288">
    <property type="term" value="P:isopentenyl diphosphate biosynthetic process, methylerythritol 4-phosphate pathway"/>
    <property type="evidence" value="ECO:0007669"/>
    <property type="project" value="UniProtKB-UniRule"/>
</dbReference>
<sequence>MILFPPAKINIGLQILRKRADGYHDLELSFLEVPFLHDVLEISKAENDEFLCEGLPVPGRKEENLVCKAMQAMRSLGGNEYPACRLQLLKSIPMGSGLGGGSSDAAYALKSINEFAKLNLKVNDLSAIASQIGSDCAFFLQGHACIGYGRGEQLEKWNNCHRKRLHLVIVVPDVAISTADAYRGCRPAEGRPHLAELLHEDISDWKKLIENDFEKTLFPRFPILGQIRQCLYDAGATYASLSGSGSAIFGLFEQATDPVALQKLPSRCFIREGSIAIP</sequence>
<comment type="function">
    <text evidence="9">Catalyzes the phosphorylation of the position 2 hydroxy group of 4-diphosphocytidyl-2C-methyl-D-erythritol.</text>
</comment>
<organism evidence="12 13">
    <name type="scientific">Candidatus Pullibacteroides excrementavium</name>
    <dbReference type="NCBI Taxonomy" id="2840905"/>
    <lineage>
        <taxon>Bacteria</taxon>
        <taxon>Pseudomonadati</taxon>
        <taxon>Bacteroidota</taxon>
        <taxon>Bacteroidia</taxon>
        <taxon>Bacteroidales</taxon>
        <taxon>Candidatus Pullibacteroides</taxon>
    </lineage>
</organism>